<evidence type="ECO:0000256" key="9">
    <source>
        <dbReference type="ARBA" id="ARBA00023170"/>
    </source>
</evidence>
<evidence type="ECO:0000256" key="12">
    <source>
        <dbReference type="ARBA" id="ARBA00023293"/>
    </source>
</evidence>
<dbReference type="InterPro" id="IPR028082">
    <property type="entry name" value="Peripla_BP_I"/>
</dbReference>
<keyword evidence="12" id="KW-0141">cGMP biosynthesis</keyword>
<dbReference type="GO" id="GO:0005525">
    <property type="term" value="F:GTP binding"/>
    <property type="evidence" value="ECO:0007669"/>
    <property type="project" value="UniProtKB-KW"/>
</dbReference>
<dbReference type="InterPro" id="IPR050401">
    <property type="entry name" value="Cyclic_nucleotide_synthase"/>
</dbReference>
<dbReference type="Gene3D" id="3.40.50.2300">
    <property type="match status" value="2"/>
</dbReference>
<keyword evidence="5" id="KW-0547">Nucleotide-binding</keyword>
<keyword evidence="11" id="KW-0456">Lyase</keyword>
<dbReference type="GO" id="GO:0004016">
    <property type="term" value="F:adenylate cyclase activity"/>
    <property type="evidence" value="ECO:0007669"/>
    <property type="project" value="TreeGrafter"/>
</dbReference>
<evidence type="ECO:0000256" key="13">
    <source>
        <dbReference type="SAM" id="Phobius"/>
    </source>
</evidence>
<evidence type="ECO:0000256" key="1">
    <source>
        <dbReference type="ARBA" id="ARBA00004479"/>
    </source>
</evidence>
<dbReference type="SUPFAM" id="SSF56112">
    <property type="entry name" value="Protein kinase-like (PK-like)"/>
    <property type="match status" value="1"/>
</dbReference>
<evidence type="ECO:0000256" key="6">
    <source>
        <dbReference type="ARBA" id="ARBA00022989"/>
    </source>
</evidence>
<dbReference type="RefSeq" id="XP_055869555.1">
    <property type="nucleotide sequence ID" value="XM_056013580.1"/>
</dbReference>
<evidence type="ECO:0000256" key="7">
    <source>
        <dbReference type="ARBA" id="ARBA00023134"/>
    </source>
</evidence>
<dbReference type="EC" id="4.6.1.2" evidence="2"/>
<protein>
    <recommendedName>
        <fullName evidence="2">guanylate cyclase</fullName>
        <ecNumber evidence="2">4.6.1.2</ecNumber>
    </recommendedName>
</protein>
<keyword evidence="6 13" id="KW-1133">Transmembrane helix</keyword>
<evidence type="ECO:0000256" key="2">
    <source>
        <dbReference type="ARBA" id="ARBA00012202"/>
    </source>
</evidence>
<dbReference type="GeneID" id="106080306"/>
<dbReference type="InterPro" id="IPR001828">
    <property type="entry name" value="ANF_lig-bd_rcpt"/>
</dbReference>
<keyword evidence="10" id="KW-0325">Glycoprotein</keyword>
<dbReference type="PANTHER" id="PTHR11920">
    <property type="entry name" value="GUANYLYL CYCLASE"/>
    <property type="match status" value="1"/>
</dbReference>
<dbReference type="AlphaFoldDB" id="A0A9W2Z3I1"/>
<keyword evidence="3 13" id="KW-0812">Transmembrane</keyword>
<evidence type="ECO:0000256" key="3">
    <source>
        <dbReference type="ARBA" id="ARBA00022692"/>
    </source>
</evidence>
<dbReference type="GO" id="GO:0005524">
    <property type="term" value="F:ATP binding"/>
    <property type="evidence" value="ECO:0007669"/>
    <property type="project" value="InterPro"/>
</dbReference>
<keyword evidence="4" id="KW-0732">Signal</keyword>
<evidence type="ECO:0000256" key="4">
    <source>
        <dbReference type="ARBA" id="ARBA00022729"/>
    </source>
</evidence>
<evidence type="ECO:0000256" key="11">
    <source>
        <dbReference type="ARBA" id="ARBA00023239"/>
    </source>
</evidence>
<dbReference type="GO" id="GO:0005886">
    <property type="term" value="C:plasma membrane"/>
    <property type="evidence" value="ECO:0007669"/>
    <property type="project" value="TreeGrafter"/>
</dbReference>
<evidence type="ECO:0000256" key="8">
    <source>
        <dbReference type="ARBA" id="ARBA00023136"/>
    </source>
</evidence>
<dbReference type="SUPFAM" id="SSF53822">
    <property type="entry name" value="Periplasmic binding protein-like I"/>
    <property type="match status" value="1"/>
</dbReference>
<feature type="transmembrane region" description="Helical" evidence="13">
    <location>
        <begin position="477"/>
        <end position="500"/>
    </location>
</feature>
<dbReference type="GO" id="GO:0004383">
    <property type="term" value="F:guanylate cyclase activity"/>
    <property type="evidence" value="ECO:0007669"/>
    <property type="project" value="UniProtKB-EC"/>
</dbReference>
<dbReference type="CDD" id="cd06352">
    <property type="entry name" value="PBP1_NPR_GC-like"/>
    <property type="match status" value="1"/>
</dbReference>
<evidence type="ECO:0000313" key="15">
    <source>
        <dbReference type="Proteomes" id="UP001165740"/>
    </source>
</evidence>
<reference evidence="16" key="1">
    <citation type="submission" date="2025-08" db="UniProtKB">
        <authorList>
            <consortium name="RefSeq"/>
        </authorList>
    </citation>
    <scope>IDENTIFICATION</scope>
</reference>
<dbReference type="PROSITE" id="PS50011">
    <property type="entry name" value="PROTEIN_KINASE_DOM"/>
    <property type="match status" value="1"/>
</dbReference>
<name>A0A9W2Z3I1_BIOGL</name>
<dbReference type="Gene3D" id="1.10.510.10">
    <property type="entry name" value="Transferase(Phosphotransferase) domain 1"/>
    <property type="match status" value="1"/>
</dbReference>
<dbReference type="InterPro" id="IPR001245">
    <property type="entry name" value="Ser-Thr/Tyr_kinase_cat_dom"/>
</dbReference>
<dbReference type="Pfam" id="PF01094">
    <property type="entry name" value="ANF_receptor"/>
    <property type="match status" value="1"/>
</dbReference>
<dbReference type="PANTHER" id="PTHR11920:SF501">
    <property type="entry name" value="GUANYLATE CYCLASE 32E"/>
    <property type="match status" value="1"/>
</dbReference>
<dbReference type="GO" id="GO:0001653">
    <property type="term" value="F:peptide receptor activity"/>
    <property type="evidence" value="ECO:0007669"/>
    <property type="project" value="TreeGrafter"/>
</dbReference>
<evidence type="ECO:0000256" key="5">
    <source>
        <dbReference type="ARBA" id="ARBA00022741"/>
    </source>
</evidence>
<dbReference type="InterPro" id="IPR000719">
    <property type="entry name" value="Prot_kinase_dom"/>
</dbReference>
<dbReference type="GO" id="GO:0007168">
    <property type="term" value="P:receptor guanylyl cyclase signaling pathway"/>
    <property type="evidence" value="ECO:0007669"/>
    <property type="project" value="TreeGrafter"/>
</dbReference>
<dbReference type="OMA" id="SNEMIRR"/>
<keyword evidence="9" id="KW-0675">Receptor</keyword>
<keyword evidence="15" id="KW-1185">Reference proteome</keyword>
<evidence type="ECO:0000313" key="16">
    <source>
        <dbReference type="RefSeq" id="XP_055869555.1"/>
    </source>
</evidence>
<dbReference type="InterPro" id="IPR001170">
    <property type="entry name" value="ANPR/GUC"/>
</dbReference>
<dbReference type="Pfam" id="PF07714">
    <property type="entry name" value="PK_Tyr_Ser-Thr"/>
    <property type="match status" value="1"/>
</dbReference>
<gene>
    <name evidence="16" type="primary">LOC106080306</name>
</gene>
<evidence type="ECO:0000256" key="10">
    <source>
        <dbReference type="ARBA" id="ARBA00023180"/>
    </source>
</evidence>
<comment type="subcellular location">
    <subcellularLocation>
        <location evidence="1">Membrane</location>
        <topology evidence="1">Single-pass type I membrane protein</topology>
    </subcellularLocation>
</comment>
<feature type="domain" description="Protein kinase" evidence="14">
    <location>
        <begin position="536"/>
        <end position="785"/>
    </location>
</feature>
<organism evidence="15 16">
    <name type="scientific">Biomphalaria glabrata</name>
    <name type="common">Bloodfluke planorb</name>
    <name type="synonym">Freshwater snail</name>
    <dbReference type="NCBI Taxonomy" id="6526"/>
    <lineage>
        <taxon>Eukaryota</taxon>
        <taxon>Metazoa</taxon>
        <taxon>Spiralia</taxon>
        <taxon>Lophotrochozoa</taxon>
        <taxon>Mollusca</taxon>
        <taxon>Gastropoda</taxon>
        <taxon>Heterobranchia</taxon>
        <taxon>Euthyneura</taxon>
        <taxon>Panpulmonata</taxon>
        <taxon>Hygrophila</taxon>
        <taxon>Lymnaeoidea</taxon>
        <taxon>Planorbidae</taxon>
        <taxon>Biomphalaria</taxon>
    </lineage>
</organism>
<sequence>MASRTRLSVAMTGSEIIAALTSHLLLTSFVWHLCASVTSPTSSYPLRLPADVTIVSLEPSDLSWNFARPKVLPAMDLAVERLNLEHQGAIRFKLVSREGSCEKGGVGVAAAKISCQYNISVFVGPACSRAVEILAYMVNDWNVPLITPVGNTENIGDKSLFPRLTRINPLMQSSIVDMVFWMLDQYRWESAVFFYDIEDTMGDLFGVTFTKAFQQRSSYTWTGYLLAGKSTTRSVIRTKLMDAATRSRVFLMCLTGSVLRDFFLEAHSLGFSRSGEFVFISMISLATVATDDVTWQLGNGTVEQKVLKDSMAHALFMHIDITELILPNNFSNEMIRRSLVDYGYNYSNDKPTITLSQYYDAVRIYGTVLAETIDKGGNPFDGLSITKQMWNRTFDGLLGPVTVNKDGDRYSDVTITAINPNTGLFQKYAVYVSQERALHFFNSTSFPWPLNNGVTPANEPKCGFKGDLCSNSEKSQVIGGLAGFFGAAVIVGGIVSLVMFRRWKKQSERDLWWWKIDPADIFLTDRKFSHSVLSFSSKTNLRGSRSENEDIATNDDLLAVFRGQVVRLRPLPIHHIKKTDQLLAEFKMVRDLSHANVLKIFGACLEETLHALVIEHCSKGSLQDLLSNTNVSLDAQFKFSLCTDIINGLCFLHKSPIKCHGRLTSETCLVDNRFSVKLSDFGLPTLYSSFIEDVTTQPYKYACLWKAPEILRSGDRRGQPEADIYSFAIIMAEVITRDCPYGNEFLYLSLEEILEKVRQMTNTPFRPVVDVPVKMVDMKTLMEKC</sequence>
<dbReference type="OrthoDB" id="6158579at2759"/>
<accession>A0A9W2Z3I1</accession>
<dbReference type="Proteomes" id="UP001165740">
    <property type="component" value="Chromosome 16"/>
</dbReference>
<keyword evidence="8 13" id="KW-0472">Membrane</keyword>
<proteinExistence type="predicted"/>
<dbReference type="InterPro" id="IPR011009">
    <property type="entry name" value="Kinase-like_dom_sf"/>
</dbReference>
<dbReference type="GO" id="GO:0004672">
    <property type="term" value="F:protein kinase activity"/>
    <property type="evidence" value="ECO:0007669"/>
    <property type="project" value="InterPro"/>
</dbReference>
<dbReference type="PRINTS" id="PR00255">
    <property type="entry name" value="NATPEPTIDER"/>
</dbReference>
<keyword evidence="7" id="KW-0342">GTP-binding</keyword>
<evidence type="ECO:0000259" key="14">
    <source>
        <dbReference type="PROSITE" id="PS50011"/>
    </source>
</evidence>